<feature type="domain" description="PAS" evidence="15">
    <location>
        <begin position="246"/>
        <end position="281"/>
    </location>
</feature>
<dbReference type="SUPFAM" id="SSF158472">
    <property type="entry name" value="HAMP domain-like"/>
    <property type="match status" value="1"/>
</dbReference>
<dbReference type="Pfam" id="PF00512">
    <property type="entry name" value="HisKA"/>
    <property type="match status" value="1"/>
</dbReference>
<sequence length="608" mass="68732" precursor="true">MLNKLSVKLALVIGMIVFCSVVVSYLTARHQVTESVVMATKQGLYRDLLLNKEMIEQKPRQWQTSEQVNIWAKQVARTLEVRVTLIDLDGMVISDSSLPPSKIALMENHKERPEVKNALENGYGENTRYSQTVKEYQLYMAVPVGLPKPYAILRFSKPLYDIGFFDTGIRQEITPSLFLALFLSLIAGFLAAFFLARPIRTLAFTAQKRIHGDISGSITLHRKDETGVIARALNVMTDEIRKLQHREEWLRAVFSGIREAIIVTDATGDITMVNPAASRMFRINGSMFKPRPLSHLSDSKLQELFARVHSTRVTLHKEELSLMTTKGARIMQISSMPLTKEELFTGTVFVLNDITKLRNLEKIRRDFVASVSHELRTPLTVITGYTETLLDGAMHEPEHATAFLQTILLATEQLTALVNDVLDLSRIESGQIEYTFSAVDLKRMVQKSVDLLKPALDKKQIRLDIHIPDGLPTVYADPRYLDIVVRNLLDNAIKYVDDQNGKIRITAFKSDDHLRLEIEDNGIGIAKSDLGRIFERFYRVDKARSRERGGTGLGLAIVKHIVMAHKGNIDVRSRVNLGSVFTLMLRTEWVDEEGSPLKQNPQTTQDPL</sequence>
<evidence type="ECO:0000256" key="12">
    <source>
        <dbReference type="ARBA" id="ARBA00023136"/>
    </source>
</evidence>
<dbReference type="PROSITE" id="PS50885">
    <property type="entry name" value="HAMP"/>
    <property type="match status" value="1"/>
</dbReference>
<evidence type="ECO:0000259" key="15">
    <source>
        <dbReference type="PROSITE" id="PS50112"/>
    </source>
</evidence>
<dbReference type="PROSITE" id="PS50109">
    <property type="entry name" value="HIS_KIN"/>
    <property type="match status" value="1"/>
</dbReference>
<dbReference type="InterPro" id="IPR036890">
    <property type="entry name" value="HATPase_C_sf"/>
</dbReference>
<organism evidence="17 18">
    <name type="scientific">Pelodictyon phaeoclathratiforme (strain DSM 5477 / BU-1)</name>
    <dbReference type="NCBI Taxonomy" id="324925"/>
    <lineage>
        <taxon>Bacteria</taxon>
        <taxon>Pseudomonadati</taxon>
        <taxon>Chlorobiota</taxon>
        <taxon>Chlorobiia</taxon>
        <taxon>Chlorobiales</taxon>
        <taxon>Chlorobiaceae</taxon>
        <taxon>Chlorobium/Pelodictyon group</taxon>
        <taxon>Pelodictyon</taxon>
    </lineage>
</organism>
<dbReference type="SMART" id="SM00091">
    <property type="entry name" value="PAS"/>
    <property type="match status" value="1"/>
</dbReference>
<evidence type="ECO:0000256" key="13">
    <source>
        <dbReference type="SAM" id="Phobius"/>
    </source>
</evidence>
<dbReference type="InterPro" id="IPR013767">
    <property type="entry name" value="PAS_fold"/>
</dbReference>
<dbReference type="InterPro" id="IPR005467">
    <property type="entry name" value="His_kinase_dom"/>
</dbReference>
<dbReference type="RefSeq" id="WP_012508425.1">
    <property type="nucleotide sequence ID" value="NC_011060.1"/>
</dbReference>
<keyword evidence="10" id="KW-0067">ATP-binding</keyword>
<evidence type="ECO:0000259" key="14">
    <source>
        <dbReference type="PROSITE" id="PS50109"/>
    </source>
</evidence>
<keyword evidence="9 17" id="KW-0418">Kinase</keyword>
<keyword evidence="12 13" id="KW-0472">Membrane</keyword>
<evidence type="ECO:0000256" key="11">
    <source>
        <dbReference type="ARBA" id="ARBA00023012"/>
    </source>
</evidence>
<evidence type="ECO:0000256" key="8">
    <source>
        <dbReference type="ARBA" id="ARBA00022741"/>
    </source>
</evidence>
<dbReference type="GO" id="GO:0005886">
    <property type="term" value="C:plasma membrane"/>
    <property type="evidence" value="ECO:0007669"/>
    <property type="project" value="UniProtKB-SubCell"/>
</dbReference>
<gene>
    <name evidence="17" type="ordered locus">Ppha_1702</name>
</gene>
<evidence type="ECO:0000256" key="7">
    <source>
        <dbReference type="ARBA" id="ARBA00022679"/>
    </source>
</evidence>
<evidence type="ECO:0000256" key="1">
    <source>
        <dbReference type="ARBA" id="ARBA00000085"/>
    </source>
</evidence>
<dbReference type="Gene3D" id="3.30.565.10">
    <property type="entry name" value="Histidine kinase-like ATPase, C-terminal domain"/>
    <property type="match status" value="1"/>
</dbReference>
<evidence type="ECO:0000256" key="4">
    <source>
        <dbReference type="ARBA" id="ARBA00012438"/>
    </source>
</evidence>
<comment type="subcellular location">
    <subcellularLocation>
        <location evidence="2">Cell membrane</location>
    </subcellularLocation>
    <subcellularLocation>
        <location evidence="3">Membrane raft</location>
        <topology evidence="3">Multi-pass membrane protein</topology>
    </subcellularLocation>
</comment>
<evidence type="ECO:0000313" key="17">
    <source>
        <dbReference type="EMBL" id="ACF43938.1"/>
    </source>
</evidence>
<feature type="domain" description="HAMP" evidence="16">
    <location>
        <begin position="193"/>
        <end position="245"/>
    </location>
</feature>
<dbReference type="InterPro" id="IPR004358">
    <property type="entry name" value="Sig_transdc_His_kin-like_C"/>
</dbReference>
<dbReference type="CDD" id="cd00075">
    <property type="entry name" value="HATPase"/>
    <property type="match status" value="1"/>
</dbReference>
<dbReference type="GO" id="GO:0000155">
    <property type="term" value="F:phosphorelay sensor kinase activity"/>
    <property type="evidence" value="ECO:0007669"/>
    <property type="project" value="InterPro"/>
</dbReference>
<evidence type="ECO:0000256" key="9">
    <source>
        <dbReference type="ARBA" id="ARBA00022777"/>
    </source>
</evidence>
<dbReference type="SMART" id="SM00388">
    <property type="entry name" value="HisKA"/>
    <property type="match status" value="1"/>
</dbReference>
<dbReference type="InterPro" id="IPR036097">
    <property type="entry name" value="HisK_dim/P_sf"/>
</dbReference>
<dbReference type="InterPro" id="IPR003594">
    <property type="entry name" value="HATPase_dom"/>
</dbReference>
<accession>B4SAZ2</accession>
<dbReference type="SUPFAM" id="SSF55874">
    <property type="entry name" value="ATPase domain of HSP90 chaperone/DNA topoisomerase II/histidine kinase"/>
    <property type="match status" value="1"/>
</dbReference>
<dbReference type="Pfam" id="PF00989">
    <property type="entry name" value="PAS"/>
    <property type="match status" value="1"/>
</dbReference>
<keyword evidence="7 17" id="KW-0808">Transferase</keyword>
<keyword evidence="6" id="KW-0597">Phosphoprotein</keyword>
<dbReference type="InterPro" id="IPR035965">
    <property type="entry name" value="PAS-like_dom_sf"/>
</dbReference>
<feature type="transmembrane region" description="Helical" evidence="13">
    <location>
        <begin position="177"/>
        <end position="196"/>
    </location>
</feature>
<dbReference type="GO" id="GO:0006355">
    <property type="term" value="P:regulation of DNA-templated transcription"/>
    <property type="evidence" value="ECO:0007669"/>
    <property type="project" value="InterPro"/>
</dbReference>
<evidence type="ECO:0000313" key="18">
    <source>
        <dbReference type="Proteomes" id="UP000002724"/>
    </source>
</evidence>
<feature type="transmembrane region" description="Helical" evidence="13">
    <location>
        <begin position="6"/>
        <end position="28"/>
    </location>
</feature>
<dbReference type="CDD" id="cd06225">
    <property type="entry name" value="HAMP"/>
    <property type="match status" value="1"/>
</dbReference>
<dbReference type="NCBIfam" id="TIGR00229">
    <property type="entry name" value="sensory_box"/>
    <property type="match status" value="1"/>
</dbReference>
<dbReference type="CDD" id="cd00082">
    <property type="entry name" value="HisKA"/>
    <property type="match status" value="1"/>
</dbReference>
<proteinExistence type="predicted"/>
<dbReference type="SMART" id="SM00387">
    <property type="entry name" value="HATPase_c"/>
    <property type="match status" value="1"/>
</dbReference>
<dbReference type="FunFam" id="1.10.287.130:FF:000001">
    <property type="entry name" value="Two-component sensor histidine kinase"/>
    <property type="match status" value="1"/>
</dbReference>
<protein>
    <recommendedName>
        <fullName evidence="4">histidine kinase</fullName>
        <ecNumber evidence="4">2.7.13.3</ecNumber>
    </recommendedName>
</protein>
<dbReference type="KEGG" id="pph:Ppha_1702"/>
<feature type="domain" description="Histidine kinase" evidence="14">
    <location>
        <begin position="370"/>
        <end position="589"/>
    </location>
</feature>
<keyword evidence="18" id="KW-1185">Reference proteome</keyword>
<keyword evidence="11" id="KW-0902">Two-component regulatory system</keyword>
<dbReference type="HOGENOM" id="CLU_000445_89_6_10"/>
<dbReference type="Gene3D" id="1.10.287.130">
    <property type="match status" value="1"/>
</dbReference>
<dbReference type="GO" id="GO:0045121">
    <property type="term" value="C:membrane raft"/>
    <property type="evidence" value="ECO:0007669"/>
    <property type="project" value="UniProtKB-SubCell"/>
</dbReference>
<dbReference type="AlphaFoldDB" id="B4SAZ2"/>
<comment type="catalytic activity">
    <reaction evidence="1">
        <text>ATP + protein L-histidine = ADP + protein N-phospho-L-histidine.</text>
        <dbReference type="EC" id="2.7.13.3"/>
    </reaction>
</comment>
<dbReference type="Gene3D" id="3.30.450.20">
    <property type="entry name" value="PAS domain"/>
    <property type="match status" value="1"/>
</dbReference>
<dbReference type="SMART" id="SM00304">
    <property type="entry name" value="HAMP"/>
    <property type="match status" value="1"/>
</dbReference>
<dbReference type="Proteomes" id="UP000002724">
    <property type="component" value="Chromosome"/>
</dbReference>
<evidence type="ECO:0000259" key="16">
    <source>
        <dbReference type="PROSITE" id="PS50885"/>
    </source>
</evidence>
<dbReference type="FunFam" id="3.30.565.10:FF:000023">
    <property type="entry name" value="PAS domain-containing sensor histidine kinase"/>
    <property type="match status" value="1"/>
</dbReference>
<evidence type="ECO:0000256" key="2">
    <source>
        <dbReference type="ARBA" id="ARBA00004236"/>
    </source>
</evidence>
<evidence type="ECO:0000256" key="3">
    <source>
        <dbReference type="ARBA" id="ARBA00004314"/>
    </source>
</evidence>
<dbReference type="InterPro" id="IPR003660">
    <property type="entry name" value="HAMP_dom"/>
</dbReference>
<dbReference type="OrthoDB" id="9813151at2"/>
<dbReference type="Pfam" id="PF02518">
    <property type="entry name" value="HATPase_c"/>
    <property type="match status" value="1"/>
</dbReference>
<dbReference type="PANTHER" id="PTHR45453">
    <property type="entry name" value="PHOSPHATE REGULON SENSOR PROTEIN PHOR"/>
    <property type="match status" value="1"/>
</dbReference>
<keyword evidence="13" id="KW-0812">Transmembrane</keyword>
<dbReference type="GO" id="GO:0005524">
    <property type="term" value="F:ATP binding"/>
    <property type="evidence" value="ECO:0007669"/>
    <property type="project" value="UniProtKB-KW"/>
</dbReference>
<dbReference type="InterPro" id="IPR003661">
    <property type="entry name" value="HisK_dim/P_dom"/>
</dbReference>
<dbReference type="GO" id="GO:0016036">
    <property type="term" value="P:cellular response to phosphate starvation"/>
    <property type="evidence" value="ECO:0007669"/>
    <property type="project" value="TreeGrafter"/>
</dbReference>
<dbReference type="Gene3D" id="1.10.8.500">
    <property type="entry name" value="HAMP domain in histidine kinase"/>
    <property type="match status" value="1"/>
</dbReference>
<dbReference type="Pfam" id="PF00672">
    <property type="entry name" value="HAMP"/>
    <property type="match status" value="1"/>
</dbReference>
<evidence type="ECO:0000256" key="5">
    <source>
        <dbReference type="ARBA" id="ARBA00022475"/>
    </source>
</evidence>
<dbReference type="PRINTS" id="PR00344">
    <property type="entry name" value="BCTRLSENSOR"/>
</dbReference>
<dbReference type="EMBL" id="CP001110">
    <property type="protein sequence ID" value="ACF43938.1"/>
    <property type="molecule type" value="Genomic_DNA"/>
</dbReference>
<keyword evidence="8" id="KW-0547">Nucleotide-binding</keyword>
<dbReference type="eggNOG" id="COG5002">
    <property type="taxonomic scope" value="Bacteria"/>
</dbReference>
<dbReference type="SUPFAM" id="SSF55785">
    <property type="entry name" value="PYP-like sensor domain (PAS domain)"/>
    <property type="match status" value="1"/>
</dbReference>
<dbReference type="InterPro" id="IPR000014">
    <property type="entry name" value="PAS"/>
</dbReference>
<reference evidence="17 18" key="1">
    <citation type="submission" date="2008-06" db="EMBL/GenBank/DDBJ databases">
        <title>Complete sequence of Pelodictyon phaeoclathratiforme BU-1.</title>
        <authorList>
            <consortium name="US DOE Joint Genome Institute"/>
            <person name="Lucas S."/>
            <person name="Copeland A."/>
            <person name="Lapidus A."/>
            <person name="Glavina del Rio T."/>
            <person name="Dalin E."/>
            <person name="Tice H."/>
            <person name="Bruce D."/>
            <person name="Goodwin L."/>
            <person name="Pitluck S."/>
            <person name="Schmutz J."/>
            <person name="Larimer F."/>
            <person name="Land M."/>
            <person name="Hauser L."/>
            <person name="Kyrpides N."/>
            <person name="Mikhailova N."/>
            <person name="Liu Z."/>
            <person name="Li T."/>
            <person name="Zhao F."/>
            <person name="Overmann J."/>
            <person name="Bryant D.A."/>
            <person name="Richardson P."/>
        </authorList>
    </citation>
    <scope>NUCLEOTIDE SEQUENCE [LARGE SCALE GENOMIC DNA]</scope>
    <source>
        <strain evidence="18">DSM 5477 / BU-1</strain>
    </source>
</reference>
<dbReference type="EC" id="2.7.13.3" evidence="4"/>
<dbReference type="InterPro" id="IPR050351">
    <property type="entry name" value="BphY/WalK/GraS-like"/>
</dbReference>
<keyword evidence="5" id="KW-1003">Cell membrane</keyword>
<name>B4SAZ2_PELPB</name>
<evidence type="ECO:0000256" key="6">
    <source>
        <dbReference type="ARBA" id="ARBA00022553"/>
    </source>
</evidence>
<dbReference type="SUPFAM" id="SSF47384">
    <property type="entry name" value="Homodimeric domain of signal transducing histidine kinase"/>
    <property type="match status" value="1"/>
</dbReference>
<evidence type="ECO:0000256" key="10">
    <source>
        <dbReference type="ARBA" id="ARBA00022840"/>
    </source>
</evidence>
<dbReference type="GO" id="GO:0004721">
    <property type="term" value="F:phosphoprotein phosphatase activity"/>
    <property type="evidence" value="ECO:0007669"/>
    <property type="project" value="TreeGrafter"/>
</dbReference>
<dbReference type="PANTHER" id="PTHR45453:SF1">
    <property type="entry name" value="PHOSPHATE REGULON SENSOR PROTEIN PHOR"/>
    <property type="match status" value="1"/>
</dbReference>
<keyword evidence="13" id="KW-1133">Transmembrane helix</keyword>
<dbReference type="STRING" id="324925.Ppha_1702"/>
<dbReference type="PROSITE" id="PS50112">
    <property type="entry name" value="PAS"/>
    <property type="match status" value="1"/>
</dbReference>